<accession>A0ABN6FY05</accession>
<dbReference type="EMBL" id="AP024545">
    <property type="protein sequence ID" value="BCT92518.1"/>
    <property type="molecule type" value="Genomic_DNA"/>
</dbReference>
<sequence length="134" mass="15084">MLGGMHKDDDYALDLRRQGDGLRATVAGKRTLANTIAYWTSIVAEVAKHRPKWLFVCDRLQGHELAIDEWRSLVERMTGQGLEGIRIAHVKPSGMDHLEYCEIFAREAGIDARAFADTGVAERWLRYGVDDNVA</sequence>
<proteinExistence type="predicted"/>
<evidence type="ECO:0000313" key="1">
    <source>
        <dbReference type="EMBL" id="BCT92518.1"/>
    </source>
</evidence>
<dbReference type="Proteomes" id="UP000681317">
    <property type="component" value="Chromosome"/>
</dbReference>
<keyword evidence="2" id="KW-1185">Reference proteome</keyword>
<evidence type="ECO:0000313" key="2">
    <source>
        <dbReference type="Proteomes" id="UP000681317"/>
    </source>
</evidence>
<reference evidence="1 2" key="1">
    <citation type="submission" date="2021-03" db="EMBL/GenBank/DDBJ databases">
        <title>Complete Genome Sequences of Two Lysobacter Strains Isolated from Sea Water (Lysobacter caseinilyticus) and Soil (Lysobacter helvus) in South Korea.</title>
        <authorList>
            <person name="Watanabe Y."/>
            <person name="Arakawa K."/>
        </authorList>
    </citation>
    <scope>NUCLEOTIDE SEQUENCE [LARGE SCALE GENOMIC DNA]</scope>
    <source>
        <strain evidence="1 2">KVB24</strain>
    </source>
</reference>
<organism evidence="1 2">
    <name type="scientific">Noviluteimonas caseinilytica</name>
    <dbReference type="NCBI Taxonomy" id="2675101"/>
    <lineage>
        <taxon>Bacteria</taxon>
        <taxon>Pseudomonadati</taxon>
        <taxon>Pseudomonadota</taxon>
        <taxon>Gammaproteobacteria</taxon>
        <taxon>Lysobacterales</taxon>
        <taxon>Lysobacteraceae</taxon>
        <taxon>Noviluteimonas</taxon>
    </lineage>
</organism>
<name>A0ABN6FY05_9GAMM</name>
<gene>
    <name evidence="1" type="ORF">LYSCAS_15420</name>
</gene>
<protein>
    <submittedName>
        <fullName evidence="1">Uncharacterized protein</fullName>
    </submittedName>
</protein>